<dbReference type="InterPro" id="IPR001173">
    <property type="entry name" value="Glyco_trans_2-like"/>
</dbReference>
<dbReference type="Gene3D" id="3.90.550.10">
    <property type="entry name" value="Spore Coat Polysaccharide Biosynthesis Protein SpsA, Chain A"/>
    <property type="match status" value="1"/>
</dbReference>
<dbReference type="AlphaFoldDB" id="A0A7D4TXJ8"/>
<proteinExistence type="inferred from homology"/>
<accession>A0A7D4TXJ8</accession>
<dbReference type="InterPro" id="IPR029044">
    <property type="entry name" value="Nucleotide-diphossugar_trans"/>
</dbReference>
<protein>
    <submittedName>
        <fullName evidence="5">Glycosyltransferase family 2 protein</fullName>
    </submittedName>
</protein>
<evidence type="ECO:0000313" key="6">
    <source>
        <dbReference type="Proteomes" id="UP000505355"/>
    </source>
</evidence>
<dbReference type="EMBL" id="CP054139">
    <property type="protein sequence ID" value="QKJ30437.1"/>
    <property type="molecule type" value="Genomic_DNA"/>
</dbReference>
<comment type="similarity">
    <text evidence="1">Belongs to the glycosyltransferase 2 family.</text>
</comment>
<gene>
    <name evidence="5" type="ORF">HQ865_11945</name>
</gene>
<evidence type="ECO:0000313" key="5">
    <source>
        <dbReference type="EMBL" id="QKJ30437.1"/>
    </source>
</evidence>
<keyword evidence="3 5" id="KW-0808">Transferase</keyword>
<dbReference type="Proteomes" id="UP000505355">
    <property type="component" value="Chromosome"/>
</dbReference>
<dbReference type="SUPFAM" id="SSF53448">
    <property type="entry name" value="Nucleotide-diphospho-sugar transferases"/>
    <property type="match status" value="1"/>
</dbReference>
<keyword evidence="6" id="KW-1185">Reference proteome</keyword>
<keyword evidence="2" id="KW-0328">Glycosyltransferase</keyword>
<feature type="domain" description="Glycosyltransferase 2-like" evidence="4">
    <location>
        <begin position="57"/>
        <end position="125"/>
    </location>
</feature>
<dbReference type="PANTHER" id="PTHR43179">
    <property type="entry name" value="RHAMNOSYLTRANSFERASE WBBL"/>
    <property type="match status" value="1"/>
</dbReference>
<evidence type="ECO:0000256" key="2">
    <source>
        <dbReference type="ARBA" id="ARBA00022676"/>
    </source>
</evidence>
<evidence type="ECO:0000256" key="3">
    <source>
        <dbReference type="ARBA" id="ARBA00022679"/>
    </source>
</evidence>
<dbReference type="GO" id="GO:0016757">
    <property type="term" value="F:glycosyltransferase activity"/>
    <property type="evidence" value="ECO:0007669"/>
    <property type="project" value="UniProtKB-KW"/>
</dbReference>
<name>A0A7D4TXJ8_9SPHI</name>
<dbReference type="RefSeq" id="WP_173415112.1">
    <property type="nucleotide sequence ID" value="NZ_CP054139.1"/>
</dbReference>
<dbReference type="PANTHER" id="PTHR43179:SF12">
    <property type="entry name" value="GALACTOFURANOSYLTRANSFERASE GLFT2"/>
    <property type="match status" value="1"/>
</dbReference>
<organism evidence="5 6">
    <name type="scientific">Mucilaginibacter mali</name>
    <dbReference type="NCBI Taxonomy" id="2740462"/>
    <lineage>
        <taxon>Bacteria</taxon>
        <taxon>Pseudomonadati</taxon>
        <taxon>Bacteroidota</taxon>
        <taxon>Sphingobacteriia</taxon>
        <taxon>Sphingobacteriales</taxon>
        <taxon>Sphingobacteriaceae</taxon>
        <taxon>Mucilaginibacter</taxon>
    </lineage>
</organism>
<reference evidence="5 6" key="1">
    <citation type="submission" date="2020-05" db="EMBL/GenBank/DDBJ databases">
        <title>Mucilaginibacter mali sp. nov.</title>
        <authorList>
            <person name="Kim H.S."/>
            <person name="Lee K.C."/>
            <person name="Suh M.K."/>
            <person name="Kim J.-S."/>
            <person name="Han K.-I."/>
            <person name="Eom M.K."/>
            <person name="Shin Y.K."/>
            <person name="Lee J.-S."/>
        </authorList>
    </citation>
    <scope>NUCLEOTIDE SEQUENCE [LARGE SCALE GENOMIC DNA]</scope>
    <source>
        <strain evidence="5 6">G2-14</strain>
    </source>
</reference>
<evidence type="ECO:0000256" key="1">
    <source>
        <dbReference type="ARBA" id="ARBA00006739"/>
    </source>
</evidence>
<dbReference type="Pfam" id="PF00535">
    <property type="entry name" value="Glycos_transf_2"/>
    <property type="match status" value="1"/>
</dbReference>
<evidence type="ECO:0000259" key="4">
    <source>
        <dbReference type="Pfam" id="PF00535"/>
    </source>
</evidence>
<sequence length="249" mass="29164">MAKPIEIDIIILSYAKDESLKDLTNQTIQTVLASENPDEIHFNVVVIESNKGLFPYQFPNSTTIYPKEKFGFHKYLNIGIGQTNSPYVCLCNNDLVFHKGWASAMLKAMDEDANLLSAHPYQPGYIKNKNHTGEDCELDSFYGVLFGWCIFVKRELFNITGPLDEQLTFWYSDYDYIKTLQKHQIITRLIPGSIVDHLGSRSWVTMDKKEHQKLTQIPRLYFSYKWHHRSYIRYRIELTYYKLKMLLGL</sequence>
<dbReference type="KEGG" id="mmab:HQ865_11945"/>